<dbReference type="AlphaFoldDB" id="A0A7G9R993"/>
<dbReference type="RefSeq" id="WP_187578010.1">
    <property type="nucleotide sequence ID" value="NZ_CP060713.1"/>
</dbReference>
<evidence type="ECO:0008006" key="3">
    <source>
        <dbReference type="Google" id="ProtNLM"/>
    </source>
</evidence>
<protein>
    <recommendedName>
        <fullName evidence="3">PqqD family protein</fullName>
    </recommendedName>
</protein>
<keyword evidence="2" id="KW-1185">Reference proteome</keyword>
<accession>A0A7G9R993</accession>
<proteinExistence type="predicted"/>
<evidence type="ECO:0000313" key="1">
    <source>
        <dbReference type="EMBL" id="QNN52168.1"/>
    </source>
</evidence>
<organism evidence="1 2">
    <name type="scientific">Nocardioides mesophilus</name>
    <dbReference type="NCBI Taxonomy" id="433659"/>
    <lineage>
        <taxon>Bacteria</taxon>
        <taxon>Bacillati</taxon>
        <taxon>Actinomycetota</taxon>
        <taxon>Actinomycetes</taxon>
        <taxon>Propionibacteriales</taxon>
        <taxon>Nocardioidaceae</taxon>
        <taxon>Nocardioides</taxon>
    </lineage>
</organism>
<dbReference type="InterPro" id="IPR041881">
    <property type="entry name" value="PqqD_sf"/>
</dbReference>
<name>A0A7G9R993_9ACTN</name>
<dbReference type="KEGG" id="nmes:H9L09_16955"/>
<sequence length="98" mass="10869">MTHDGGLQRGSFPARYRRADGVLWRDTGRHVVLLPRGEDRVPLVLGGGTAELWRLLDSRPTMTEIVAAFEPDPRVEVADEVECALHELVNHGVVEGDE</sequence>
<gene>
    <name evidence="1" type="ORF">H9L09_16955</name>
</gene>
<dbReference type="Proteomes" id="UP000515947">
    <property type="component" value="Chromosome"/>
</dbReference>
<dbReference type="Gene3D" id="1.10.10.1150">
    <property type="entry name" value="Coenzyme PQQ synthesis protein D (PqqD)"/>
    <property type="match status" value="1"/>
</dbReference>
<dbReference type="EMBL" id="CP060713">
    <property type="protein sequence ID" value="QNN52168.1"/>
    <property type="molecule type" value="Genomic_DNA"/>
</dbReference>
<reference evidence="1 2" key="1">
    <citation type="submission" date="2020-08" db="EMBL/GenBank/DDBJ databases">
        <title>Genome sequence of Nocardioides mesophilus KACC 16243T.</title>
        <authorList>
            <person name="Hyun D.-W."/>
            <person name="Bae J.-W."/>
        </authorList>
    </citation>
    <scope>NUCLEOTIDE SEQUENCE [LARGE SCALE GENOMIC DNA]</scope>
    <source>
        <strain evidence="1 2">KACC 16243</strain>
    </source>
</reference>
<evidence type="ECO:0000313" key="2">
    <source>
        <dbReference type="Proteomes" id="UP000515947"/>
    </source>
</evidence>